<evidence type="ECO:0000313" key="4">
    <source>
        <dbReference type="RefSeq" id="XP_024891915.1"/>
    </source>
</evidence>
<protein>
    <submittedName>
        <fullName evidence="3">Uncharacterized protein LOC112467373</fullName>
    </submittedName>
    <submittedName>
        <fullName evidence="4">Uncharacterized protein LOC112467498</fullName>
    </submittedName>
</protein>
<dbReference type="GeneID" id="112467373"/>
<proteinExistence type="predicted"/>
<name>A0A6J1RAJ7_9HYME</name>
<sequence length="324" mass="36615">MYHILRLEERLKAINCPMIQAFKNLSINNRLSIPLLILAVTSVTFPSQGHNSSLVKIKILQWNFRGIQSKLPDLQLLAEKYNIFCIQETLLSEVSRISVRGFYALRYDIVNPGLCGICFLLRSNIKATSVQLPFILHHSIKAAAITLLFQDSELLVLNVYRHSNNDTPAHALNDIFNFASGYKYALIVGDLNAHHRLCGCARNDNIGNRLASRIESHNYLILNDFTSTRFNPNTNSGSIIDLALASLDLAGVCCLRTLDDPMANDHYPIETIINGTAAKVKRFAYKLKLSDIQLCELSIKLEKSQESSIIRNLPITNWRTMRTW</sequence>
<feature type="domain" description="Endonuclease/exonuclease/phosphatase" evidence="1">
    <location>
        <begin position="155"/>
        <end position="269"/>
    </location>
</feature>
<reference evidence="3 4" key="1">
    <citation type="submission" date="2025-04" db="UniProtKB">
        <authorList>
            <consortium name="RefSeq"/>
        </authorList>
    </citation>
    <scope>IDENTIFICATION</scope>
    <source>
        <tissue evidence="3 4">Whole body</tissue>
    </source>
</reference>
<dbReference type="PANTHER" id="PTHR33273:SF4">
    <property type="entry name" value="ENDONUCLEASE_EXONUCLEASE_PHOSPHATASE DOMAIN-CONTAINING PROTEIN"/>
    <property type="match status" value="1"/>
</dbReference>
<evidence type="ECO:0000313" key="3">
    <source>
        <dbReference type="RefSeq" id="XP_024891732.1"/>
    </source>
</evidence>
<dbReference type="Gene3D" id="3.60.10.10">
    <property type="entry name" value="Endonuclease/exonuclease/phosphatase"/>
    <property type="match status" value="1"/>
</dbReference>
<dbReference type="SUPFAM" id="SSF56219">
    <property type="entry name" value="DNase I-like"/>
    <property type="match status" value="1"/>
</dbReference>
<gene>
    <name evidence="3" type="primary">LOC112467373</name>
    <name evidence="4" type="synonym">LOC112467498</name>
</gene>
<accession>A0A6J1RAJ7</accession>
<dbReference type="OrthoDB" id="6772810at2759"/>
<dbReference type="RefSeq" id="XP_024891732.1">
    <property type="nucleotide sequence ID" value="XM_025035964.1"/>
</dbReference>
<dbReference type="RefSeq" id="XP_024891915.1">
    <property type="nucleotide sequence ID" value="XM_025036147.1"/>
</dbReference>
<dbReference type="PANTHER" id="PTHR33273">
    <property type="entry name" value="DOMAIN-CONTAINING PROTEIN, PUTATIVE-RELATED"/>
    <property type="match status" value="1"/>
</dbReference>
<evidence type="ECO:0000313" key="2">
    <source>
        <dbReference type="Proteomes" id="UP000504618"/>
    </source>
</evidence>
<dbReference type="InterPro" id="IPR005135">
    <property type="entry name" value="Endo/exonuclease/phosphatase"/>
</dbReference>
<dbReference type="Proteomes" id="UP000504618">
    <property type="component" value="Unplaced"/>
</dbReference>
<organism evidence="2 3">
    <name type="scientific">Temnothorax curvispinosus</name>
    <dbReference type="NCBI Taxonomy" id="300111"/>
    <lineage>
        <taxon>Eukaryota</taxon>
        <taxon>Metazoa</taxon>
        <taxon>Ecdysozoa</taxon>
        <taxon>Arthropoda</taxon>
        <taxon>Hexapoda</taxon>
        <taxon>Insecta</taxon>
        <taxon>Pterygota</taxon>
        <taxon>Neoptera</taxon>
        <taxon>Endopterygota</taxon>
        <taxon>Hymenoptera</taxon>
        <taxon>Apocrita</taxon>
        <taxon>Aculeata</taxon>
        <taxon>Formicoidea</taxon>
        <taxon>Formicidae</taxon>
        <taxon>Myrmicinae</taxon>
        <taxon>Temnothorax</taxon>
    </lineage>
</organism>
<evidence type="ECO:0000259" key="1">
    <source>
        <dbReference type="Pfam" id="PF14529"/>
    </source>
</evidence>
<dbReference type="Pfam" id="PF14529">
    <property type="entry name" value="Exo_endo_phos_2"/>
    <property type="match status" value="1"/>
</dbReference>
<dbReference type="InterPro" id="IPR036691">
    <property type="entry name" value="Endo/exonu/phosph_ase_sf"/>
</dbReference>
<dbReference type="GO" id="GO:0003824">
    <property type="term" value="F:catalytic activity"/>
    <property type="evidence" value="ECO:0007669"/>
    <property type="project" value="InterPro"/>
</dbReference>
<keyword evidence="2" id="KW-1185">Reference proteome</keyword>
<dbReference type="AlphaFoldDB" id="A0A6J1RAJ7"/>